<organism evidence="3 4">
    <name type="scientific">Corallibacter vietnamensis</name>
    <dbReference type="NCBI Taxonomy" id="904130"/>
    <lineage>
        <taxon>Bacteria</taxon>
        <taxon>Pseudomonadati</taxon>
        <taxon>Bacteroidota</taxon>
        <taxon>Flavobacteriia</taxon>
        <taxon>Flavobacteriales</taxon>
        <taxon>Flavobacteriaceae</taxon>
        <taxon>Corallibacter</taxon>
    </lineage>
</organism>
<reference evidence="4" key="1">
    <citation type="journal article" date="2019" name="Int. J. Syst. Evol. Microbiol.">
        <title>The Global Catalogue of Microorganisms (GCM) 10K type strain sequencing project: providing services to taxonomists for standard genome sequencing and annotation.</title>
        <authorList>
            <consortium name="The Broad Institute Genomics Platform"/>
            <consortium name="The Broad Institute Genome Sequencing Center for Infectious Disease"/>
            <person name="Wu L."/>
            <person name="Ma J."/>
        </authorList>
    </citation>
    <scope>NUCLEOTIDE SEQUENCE [LARGE SCALE GENOMIC DNA]</scope>
    <source>
        <strain evidence="4">JCM 17525</strain>
    </source>
</reference>
<dbReference type="InterPro" id="IPR010286">
    <property type="entry name" value="METTL16/RlmF"/>
</dbReference>
<protein>
    <submittedName>
        <fullName evidence="3">Uncharacterized protein</fullName>
    </submittedName>
</protein>
<evidence type="ECO:0000313" key="3">
    <source>
        <dbReference type="EMBL" id="GAA3787529.1"/>
    </source>
</evidence>
<dbReference type="InterPro" id="IPR029063">
    <property type="entry name" value="SAM-dependent_MTases_sf"/>
</dbReference>
<keyword evidence="2" id="KW-0808">Transferase</keyword>
<dbReference type="SUPFAM" id="SSF53335">
    <property type="entry name" value="S-adenosyl-L-methionine-dependent methyltransferases"/>
    <property type="match status" value="1"/>
</dbReference>
<keyword evidence="4" id="KW-1185">Reference proteome</keyword>
<dbReference type="PANTHER" id="PTHR13393:SF0">
    <property type="entry name" value="RNA N6-ADENOSINE-METHYLTRANSFERASE METTL16"/>
    <property type="match status" value="1"/>
</dbReference>
<dbReference type="Pfam" id="PF05971">
    <property type="entry name" value="Methyltransf_10"/>
    <property type="match status" value="1"/>
</dbReference>
<comment type="caution">
    <text evidence="3">The sequence shown here is derived from an EMBL/GenBank/DDBJ whole genome shotgun (WGS) entry which is preliminary data.</text>
</comment>
<proteinExistence type="predicted"/>
<dbReference type="Gene3D" id="3.40.50.150">
    <property type="entry name" value="Vaccinia Virus protein VP39"/>
    <property type="match status" value="1"/>
</dbReference>
<evidence type="ECO:0000256" key="2">
    <source>
        <dbReference type="ARBA" id="ARBA00022679"/>
    </source>
</evidence>
<name>A0ABP7HAB2_9FLAO</name>
<sequence length="219" mass="25010">MYIDAISDLLLDSNIKKNIHVLDIGTGATCIYPLLGYSKYQWNFTATDVDKTSLKNAQVIIDKNKLNSCISLRFQKDASHVFNGIIQSEDLFSVSMCNPPFYKSESEANQATKRKLKGLGKLEKEVTRNFSGNSNELWYPGGEKAFLHNYLYQSSLYKSNCFWFTTLVSQKEYIKSMKTSLKKLNANKIKVLDISLGNKKVRVVAWTFLTQAEQNSWSR</sequence>
<gene>
    <name evidence="3" type="ORF">GCM10022271_20050</name>
</gene>
<dbReference type="PANTHER" id="PTHR13393">
    <property type="entry name" value="SAM-DEPENDENT METHYLTRANSFERASE"/>
    <property type="match status" value="1"/>
</dbReference>
<evidence type="ECO:0000256" key="1">
    <source>
        <dbReference type="ARBA" id="ARBA00022603"/>
    </source>
</evidence>
<keyword evidence="1" id="KW-0489">Methyltransferase</keyword>
<dbReference type="EMBL" id="BAABBI010000002">
    <property type="protein sequence ID" value="GAA3787529.1"/>
    <property type="molecule type" value="Genomic_DNA"/>
</dbReference>
<accession>A0ABP7HAB2</accession>
<evidence type="ECO:0000313" key="4">
    <source>
        <dbReference type="Proteomes" id="UP001501456"/>
    </source>
</evidence>
<dbReference type="Proteomes" id="UP001501456">
    <property type="component" value="Unassembled WGS sequence"/>
</dbReference>